<organism evidence="2 3">
    <name type="scientific">Arthrobacter ginsengisoli</name>
    <dbReference type="NCBI Taxonomy" id="1356565"/>
    <lineage>
        <taxon>Bacteria</taxon>
        <taxon>Bacillati</taxon>
        <taxon>Actinomycetota</taxon>
        <taxon>Actinomycetes</taxon>
        <taxon>Micrococcales</taxon>
        <taxon>Micrococcaceae</taxon>
        <taxon>Arthrobacter</taxon>
    </lineage>
</organism>
<comment type="caution">
    <text evidence="2">The sequence shown here is derived from an EMBL/GenBank/DDBJ whole genome shotgun (WGS) entry which is preliminary data.</text>
</comment>
<dbReference type="EMBL" id="JAVDVQ010000003">
    <property type="protein sequence ID" value="MDR7081606.1"/>
    <property type="molecule type" value="Genomic_DNA"/>
</dbReference>
<name>A0ABU1U8T7_9MICC</name>
<keyword evidence="3" id="KW-1185">Reference proteome</keyword>
<evidence type="ECO:0000313" key="2">
    <source>
        <dbReference type="EMBL" id="MDR7081606.1"/>
    </source>
</evidence>
<evidence type="ECO:0000313" key="3">
    <source>
        <dbReference type="Proteomes" id="UP001252243"/>
    </source>
</evidence>
<protein>
    <submittedName>
        <fullName evidence="2">Uncharacterized protein</fullName>
    </submittedName>
</protein>
<proteinExistence type="predicted"/>
<feature type="region of interest" description="Disordered" evidence="1">
    <location>
        <begin position="1"/>
        <end position="23"/>
    </location>
</feature>
<gene>
    <name evidence="2" type="ORF">J2X01_000887</name>
</gene>
<reference evidence="2 3" key="1">
    <citation type="submission" date="2023-07" db="EMBL/GenBank/DDBJ databases">
        <title>Sorghum-associated microbial communities from plants grown in Nebraska, USA.</title>
        <authorList>
            <person name="Schachtman D."/>
        </authorList>
    </citation>
    <scope>NUCLEOTIDE SEQUENCE [LARGE SCALE GENOMIC DNA]</scope>
    <source>
        <strain evidence="2 3">BE167</strain>
    </source>
</reference>
<dbReference type="Proteomes" id="UP001252243">
    <property type="component" value="Unassembled WGS sequence"/>
</dbReference>
<feature type="compositionally biased region" description="Polar residues" evidence="1">
    <location>
        <begin position="14"/>
        <end position="23"/>
    </location>
</feature>
<evidence type="ECO:0000256" key="1">
    <source>
        <dbReference type="SAM" id="MobiDB-lite"/>
    </source>
</evidence>
<sequence>MSDTESGTAAGHTGTCSGSDSTSNSLIRLQLTLWQQHL</sequence>
<accession>A0ABU1U8T7</accession>